<dbReference type="EMBL" id="JASJUT010000003">
    <property type="protein sequence ID" value="MDK2595243.1"/>
    <property type="molecule type" value="Genomic_DNA"/>
</dbReference>
<comment type="caution">
    <text evidence="1">The sequence shown here is derived from an EMBL/GenBank/DDBJ whole genome shotgun (WGS) entry which is preliminary data.</text>
</comment>
<protein>
    <submittedName>
        <fullName evidence="1">Uncharacterized protein</fullName>
    </submittedName>
</protein>
<organism evidence="1 2">
    <name type="scientific">Pseudoalteromonas obscura</name>
    <dbReference type="NCBI Taxonomy" id="3048491"/>
    <lineage>
        <taxon>Bacteria</taxon>
        <taxon>Pseudomonadati</taxon>
        <taxon>Pseudomonadota</taxon>
        <taxon>Gammaproteobacteria</taxon>
        <taxon>Alteromonadales</taxon>
        <taxon>Pseudoalteromonadaceae</taxon>
        <taxon>Pseudoalteromonas</taxon>
    </lineage>
</organism>
<reference evidence="1 2" key="1">
    <citation type="submission" date="2023-05" db="EMBL/GenBank/DDBJ databases">
        <title>Pseudoalteromonas ardens sp. nov., Pseudoalteromonas obscura sp. nov., and Pseudoalteromonas umbrosa sp. nov., isolated from the coral Montipora capitata.</title>
        <authorList>
            <person name="Thomas E.M."/>
            <person name="Smith E.M."/>
            <person name="Papke E."/>
            <person name="Shlafstein M.D."/>
            <person name="Oline D.K."/>
            <person name="Videau P."/>
            <person name="Saw J.H."/>
            <person name="Strangman W.K."/>
            <person name="Ushijima B."/>
        </authorList>
    </citation>
    <scope>NUCLEOTIDE SEQUENCE [LARGE SCALE GENOMIC DNA]</scope>
    <source>
        <strain evidence="1 2">P94</strain>
    </source>
</reference>
<evidence type="ECO:0000313" key="2">
    <source>
        <dbReference type="Proteomes" id="UP001231915"/>
    </source>
</evidence>
<name>A0ABT7EJN0_9GAMM</name>
<gene>
    <name evidence="1" type="ORF">QNM18_09335</name>
</gene>
<accession>A0ABT7EJN0</accession>
<proteinExistence type="predicted"/>
<dbReference type="Proteomes" id="UP001231915">
    <property type="component" value="Unassembled WGS sequence"/>
</dbReference>
<keyword evidence="2" id="KW-1185">Reference proteome</keyword>
<evidence type="ECO:0000313" key="1">
    <source>
        <dbReference type="EMBL" id="MDK2595243.1"/>
    </source>
</evidence>
<dbReference type="RefSeq" id="WP_284137006.1">
    <property type="nucleotide sequence ID" value="NZ_JASJUT010000003.1"/>
</dbReference>
<sequence>MFSPVFDMPVVKFKFNYGHTYLTSGGLAAKTNCITADSVACTMVDGTSQSLKFRGFTSIFRTRQFECVTVHNIIAIKSGNALFGGGNWVDVKGDFIGVYIDGYVYLVLGDRGLPVVDESYEKPKEKPLGQVVSLEEFRKLSY</sequence>